<feature type="domain" description="SSD" evidence="8">
    <location>
        <begin position="196"/>
        <end position="328"/>
    </location>
</feature>
<feature type="transmembrane region" description="Helical" evidence="7">
    <location>
        <begin position="230"/>
        <end position="250"/>
    </location>
</feature>
<dbReference type="PANTHER" id="PTHR33406">
    <property type="entry name" value="MEMBRANE PROTEIN MJ1562-RELATED"/>
    <property type="match status" value="1"/>
</dbReference>
<evidence type="ECO:0000259" key="8">
    <source>
        <dbReference type="PROSITE" id="PS50156"/>
    </source>
</evidence>
<evidence type="ECO:0000256" key="6">
    <source>
        <dbReference type="SAM" id="MobiDB-lite"/>
    </source>
</evidence>
<name>A0ABV2Y579_9ACTN</name>
<protein>
    <submittedName>
        <fullName evidence="9">MMPL family transporter</fullName>
    </submittedName>
</protein>
<dbReference type="PROSITE" id="PS50156">
    <property type="entry name" value="SSD"/>
    <property type="match status" value="2"/>
</dbReference>
<feature type="transmembrane region" description="Helical" evidence="7">
    <location>
        <begin position="381"/>
        <end position="399"/>
    </location>
</feature>
<feature type="transmembrane region" description="Helical" evidence="7">
    <location>
        <begin position="20"/>
        <end position="41"/>
    </location>
</feature>
<keyword evidence="3 7" id="KW-0812">Transmembrane</keyword>
<evidence type="ECO:0000256" key="2">
    <source>
        <dbReference type="ARBA" id="ARBA00022475"/>
    </source>
</evidence>
<keyword evidence="10" id="KW-1185">Reference proteome</keyword>
<dbReference type="Pfam" id="PF03176">
    <property type="entry name" value="MMPL"/>
    <property type="match status" value="2"/>
</dbReference>
<feature type="transmembrane region" description="Helical" evidence="7">
    <location>
        <begin position="649"/>
        <end position="669"/>
    </location>
</feature>
<dbReference type="EMBL" id="JBEYBN010000072">
    <property type="protein sequence ID" value="MEU2271389.1"/>
    <property type="molecule type" value="Genomic_DNA"/>
</dbReference>
<keyword evidence="5 7" id="KW-0472">Membrane</keyword>
<feature type="transmembrane region" description="Helical" evidence="7">
    <location>
        <begin position="304"/>
        <end position="326"/>
    </location>
</feature>
<comment type="caution">
    <text evidence="9">The sequence shown here is derived from an EMBL/GenBank/DDBJ whole genome shotgun (WGS) entry which is preliminary data.</text>
</comment>
<keyword evidence="4 7" id="KW-1133">Transmembrane helix</keyword>
<evidence type="ECO:0000256" key="3">
    <source>
        <dbReference type="ARBA" id="ARBA00022692"/>
    </source>
</evidence>
<evidence type="ECO:0000256" key="7">
    <source>
        <dbReference type="SAM" id="Phobius"/>
    </source>
</evidence>
<evidence type="ECO:0000256" key="5">
    <source>
        <dbReference type="ARBA" id="ARBA00023136"/>
    </source>
</evidence>
<dbReference type="Gene3D" id="1.20.1640.10">
    <property type="entry name" value="Multidrug efflux transporter AcrB transmembrane domain"/>
    <property type="match status" value="2"/>
</dbReference>
<dbReference type="RefSeq" id="WP_359793095.1">
    <property type="nucleotide sequence ID" value="NZ_JBEYBN010000072.1"/>
</dbReference>
<comment type="subcellular location">
    <subcellularLocation>
        <location evidence="1">Cell membrane</location>
        <topology evidence="1">Multi-pass membrane protein</topology>
    </subcellularLocation>
</comment>
<dbReference type="SUPFAM" id="SSF82866">
    <property type="entry name" value="Multidrug efflux transporter AcrB transmembrane domain"/>
    <property type="match status" value="2"/>
</dbReference>
<keyword evidence="2" id="KW-1003">Cell membrane</keyword>
<feature type="domain" description="SSD" evidence="8">
    <location>
        <begin position="539"/>
        <end position="704"/>
    </location>
</feature>
<dbReference type="Proteomes" id="UP001550603">
    <property type="component" value="Unassembled WGS sequence"/>
</dbReference>
<proteinExistence type="predicted"/>
<feature type="transmembrane region" description="Helical" evidence="7">
    <location>
        <begin position="568"/>
        <end position="589"/>
    </location>
</feature>
<evidence type="ECO:0000313" key="9">
    <source>
        <dbReference type="EMBL" id="MEU2271389.1"/>
    </source>
</evidence>
<feature type="transmembrane region" description="Helical" evidence="7">
    <location>
        <begin position="536"/>
        <end position="556"/>
    </location>
</feature>
<feature type="transmembrane region" description="Helical" evidence="7">
    <location>
        <begin position="206"/>
        <end position="224"/>
    </location>
</feature>
<feature type="transmembrane region" description="Helical" evidence="7">
    <location>
        <begin position="601"/>
        <end position="628"/>
    </location>
</feature>
<dbReference type="InterPro" id="IPR004869">
    <property type="entry name" value="MMPL_dom"/>
</dbReference>
<evidence type="ECO:0000256" key="4">
    <source>
        <dbReference type="ARBA" id="ARBA00022989"/>
    </source>
</evidence>
<organism evidence="9 10">
    <name type="scientific">Streptomyces olindensis</name>
    <dbReference type="NCBI Taxonomy" id="358823"/>
    <lineage>
        <taxon>Bacteria</taxon>
        <taxon>Bacillati</taxon>
        <taxon>Actinomycetota</taxon>
        <taxon>Actinomycetes</taxon>
        <taxon>Kitasatosporales</taxon>
        <taxon>Streptomycetaceae</taxon>
        <taxon>Streptomyces</taxon>
    </lineage>
</organism>
<feature type="transmembrane region" description="Helical" evidence="7">
    <location>
        <begin position="271"/>
        <end position="292"/>
    </location>
</feature>
<feature type="region of interest" description="Disordered" evidence="6">
    <location>
        <begin position="731"/>
        <end position="750"/>
    </location>
</feature>
<dbReference type="PANTHER" id="PTHR33406:SF13">
    <property type="entry name" value="MEMBRANE PROTEIN YDFJ"/>
    <property type="match status" value="1"/>
</dbReference>
<accession>A0ABV2Y579</accession>
<feature type="transmembrane region" description="Helical" evidence="7">
    <location>
        <begin position="179"/>
        <end position="199"/>
    </location>
</feature>
<sequence>MATLLYRLGAWGARRWHLMVTGWLLALGAVVGLGVSFAGSFTDSGSIPGSPAQTALTKMERHFPEPDVQSARIVFQAPAGRKVTAADLRASLEATLEATGRVSGVSEVGDPSESGTVSADGRTAVAEVTFTTKEEDDVPEGTLDAVRAAGAEARQAGLRTLYGGEPYESSHPPVGPGELVGLGVALVILVITFGSLLAAGLPLITAVLGIVGTMAAMTGLATAFDVSDNAPTLAIMLGLAVGIDYALFIVSRHRAQLGTGMPVRESIATATATAGSAVIFAGATVLIALSGLSVAGVPMLTSMGLASAGAVAVAVITAVTLLPALMGMAGHRLTPKAPRPAARRRRFLPMGRRHTMRRAARGGRTATMGVRWAQGVLRHPVRTLILGTVALIAVAVPALELKLALTDEGSSAPSNSSRQAYDVIGDAFGPGANGPLVVLVENDDPATVSSTAAAVEDELRGVRGVADVSGVDMADDGTAARIQIIPATGPRSEETSDLVSRLRTQTQPWARSSGSYVAVTGMTAVSIDVSDKLSGALVPFVIVVVGLSLLLLMIAFRSIAIPVKATIGFLLSVGAAFGATVAVFQWGWLAGPLGVPSEGPVASFVPIIVMSVLFGLAMDYEVFLVSAMREDYHRHRDARTAILNGARDAARVVTSAALIMISVFVSFLFSRDADIMPIAFALAFGVMVDAFLVRMTLVPAILALLGDRAWWLPRRLDRVLPHLDVEGGNFHAPERSAPHAPVKESTSASL</sequence>
<dbReference type="InterPro" id="IPR000731">
    <property type="entry name" value="SSD"/>
</dbReference>
<feature type="transmembrane region" description="Helical" evidence="7">
    <location>
        <begin position="675"/>
        <end position="705"/>
    </location>
</feature>
<evidence type="ECO:0000256" key="1">
    <source>
        <dbReference type="ARBA" id="ARBA00004651"/>
    </source>
</evidence>
<gene>
    <name evidence="9" type="ORF">ABZ568_34195</name>
</gene>
<dbReference type="InterPro" id="IPR050545">
    <property type="entry name" value="Mycobact_MmpL"/>
</dbReference>
<evidence type="ECO:0000313" key="10">
    <source>
        <dbReference type="Proteomes" id="UP001550603"/>
    </source>
</evidence>
<reference evidence="9 10" key="1">
    <citation type="submission" date="2024-06" db="EMBL/GenBank/DDBJ databases">
        <title>The Natural Products Discovery Center: Release of the First 8490 Sequenced Strains for Exploring Actinobacteria Biosynthetic Diversity.</title>
        <authorList>
            <person name="Kalkreuter E."/>
            <person name="Kautsar S.A."/>
            <person name="Yang D."/>
            <person name="Bader C.D."/>
            <person name="Teijaro C.N."/>
            <person name="Fluegel L."/>
            <person name="Davis C.M."/>
            <person name="Simpson J.R."/>
            <person name="Lauterbach L."/>
            <person name="Steele A.D."/>
            <person name="Gui C."/>
            <person name="Meng S."/>
            <person name="Li G."/>
            <person name="Viehrig K."/>
            <person name="Ye F."/>
            <person name="Su P."/>
            <person name="Kiefer A.F."/>
            <person name="Nichols A."/>
            <person name="Cepeda A.J."/>
            <person name="Yan W."/>
            <person name="Fan B."/>
            <person name="Jiang Y."/>
            <person name="Adhikari A."/>
            <person name="Zheng C.-J."/>
            <person name="Schuster L."/>
            <person name="Cowan T.M."/>
            <person name="Smanski M.J."/>
            <person name="Chevrette M.G."/>
            <person name="De Carvalho L.P.S."/>
            <person name="Shen B."/>
        </authorList>
    </citation>
    <scope>NUCLEOTIDE SEQUENCE [LARGE SCALE GENOMIC DNA]</scope>
    <source>
        <strain evidence="9 10">NPDC019583</strain>
    </source>
</reference>